<evidence type="ECO:0000256" key="6">
    <source>
        <dbReference type="SAM" id="Phobius"/>
    </source>
</evidence>
<evidence type="ECO:0008006" key="9">
    <source>
        <dbReference type="Google" id="ProtNLM"/>
    </source>
</evidence>
<name>A0A8J4H4M9_9BACL</name>
<dbReference type="SUPFAM" id="SSF50494">
    <property type="entry name" value="Trypsin-like serine proteases"/>
    <property type="match status" value="1"/>
</dbReference>
<dbReference type="Proteomes" id="UP000677918">
    <property type="component" value="Unassembled WGS sequence"/>
</dbReference>
<dbReference type="InterPro" id="IPR043504">
    <property type="entry name" value="Peptidase_S1_PA_chymotrypsin"/>
</dbReference>
<dbReference type="GO" id="GO:0006508">
    <property type="term" value="P:proteolysis"/>
    <property type="evidence" value="ECO:0007669"/>
    <property type="project" value="UniProtKB-KW"/>
</dbReference>
<dbReference type="PRINTS" id="PR00834">
    <property type="entry name" value="PROTEASES2C"/>
</dbReference>
<reference evidence="7" key="1">
    <citation type="submission" date="2021-04" db="EMBL/GenBank/DDBJ databases">
        <title>Draft genome sequence of Xylanibacillus composti strain K13.</title>
        <authorList>
            <person name="Uke A."/>
            <person name="Chhe C."/>
            <person name="Baramee S."/>
            <person name="Kosugi A."/>
        </authorList>
    </citation>
    <scope>NUCLEOTIDE SEQUENCE</scope>
    <source>
        <strain evidence="7">K13</strain>
    </source>
</reference>
<evidence type="ECO:0000256" key="2">
    <source>
        <dbReference type="ARBA" id="ARBA00022670"/>
    </source>
</evidence>
<dbReference type="InterPro" id="IPR001940">
    <property type="entry name" value="Peptidase_S1C"/>
</dbReference>
<dbReference type="RefSeq" id="WP_213412350.1">
    <property type="nucleotide sequence ID" value="NZ_BOVK01000029.1"/>
</dbReference>
<evidence type="ECO:0000256" key="1">
    <source>
        <dbReference type="ARBA" id="ARBA00010541"/>
    </source>
</evidence>
<gene>
    <name evidence="7" type="ORF">XYCOK13_23740</name>
</gene>
<dbReference type="EMBL" id="BOVK01000029">
    <property type="protein sequence ID" value="GIQ69550.1"/>
    <property type="molecule type" value="Genomic_DNA"/>
</dbReference>
<evidence type="ECO:0000256" key="4">
    <source>
        <dbReference type="ARBA" id="ARBA00022825"/>
    </source>
</evidence>
<keyword evidence="6" id="KW-0812">Transmembrane</keyword>
<keyword evidence="8" id="KW-1185">Reference proteome</keyword>
<comment type="caution">
    <text evidence="7">The sequence shown here is derived from an EMBL/GenBank/DDBJ whole genome shotgun (WGS) entry which is preliminary data.</text>
</comment>
<dbReference type="Gene3D" id="2.40.10.10">
    <property type="entry name" value="Trypsin-like serine proteases"/>
    <property type="match status" value="2"/>
</dbReference>
<dbReference type="PANTHER" id="PTHR43343:SF3">
    <property type="entry name" value="PROTEASE DO-LIKE 8, CHLOROPLASTIC"/>
    <property type="match status" value="1"/>
</dbReference>
<sequence length="279" mass="30610">MSDHDKNSSNASDSIPADSHLDEENGREFTEEELEEMFKAAEEEEMPEPFWHSPRFRKIVVGVMVFAFCAQLLAFLPRIYSLAAIQFLATSAALSQMESIQQYKEAVVVIQSEDSKGTGFMISEDGLVVTNRHVIDKDTRPFVHLPGGGSYMATVVAIDQDVDLALLRIDAEDLPFLPLAENYGGEAGKPIYVIGNPLFFTNIANEGETLGLTYDGRAHLMVLDAPIYKGNSGSPVIAHDGVVIGVVFATSSMEQDGKKRRIGLAVPVDWVWRLQEGAS</sequence>
<protein>
    <recommendedName>
        <fullName evidence="9">Serine protease</fullName>
    </recommendedName>
</protein>
<dbReference type="Pfam" id="PF13365">
    <property type="entry name" value="Trypsin_2"/>
    <property type="match status" value="1"/>
</dbReference>
<accession>A0A8J4H4M9</accession>
<feature type="compositionally biased region" description="Basic and acidic residues" evidence="5">
    <location>
        <begin position="19"/>
        <end position="29"/>
    </location>
</feature>
<keyword evidence="6" id="KW-0472">Membrane</keyword>
<dbReference type="GO" id="GO:0004252">
    <property type="term" value="F:serine-type endopeptidase activity"/>
    <property type="evidence" value="ECO:0007669"/>
    <property type="project" value="InterPro"/>
</dbReference>
<dbReference type="InterPro" id="IPR009003">
    <property type="entry name" value="Peptidase_S1_PA"/>
</dbReference>
<evidence type="ECO:0000256" key="3">
    <source>
        <dbReference type="ARBA" id="ARBA00022801"/>
    </source>
</evidence>
<feature type="region of interest" description="Disordered" evidence="5">
    <location>
        <begin position="1"/>
        <end position="34"/>
    </location>
</feature>
<feature type="transmembrane region" description="Helical" evidence="6">
    <location>
        <begin position="59"/>
        <end position="80"/>
    </location>
</feature>
<keyword evidence="2" id="KW-0645">Protease</keyword>
<evidence type="ECO:0000256" key="5">
    <source>
        <dbReference type="SAM" id="MobiDB-lite"/>
    </source>
</evidence>
<evidence type="ECO:0000313" key="8">
    <source>
        <dbReference type="Proteomes" id="UP000677918"/>
    </source>
</evidence>
<keyword evidence="3" id="KW-0378">Hydrolase</keyword>
<keyword evidence="4" id="KW-0720">Serine protease</keyword>
<comment type="similarity">
    <text evidence="1">Belongs to the peptidase S1C family.</text>
</comment>
<proteinExistence type="inferred from homology"/>
<dbReference type="PANTHER" id="PTHR43343">
    <property type="entry name" value="PEPTIDASE S12"/>
    <property type="match status" value="1"/>
</dbReference>
<keyword evidence="6" id="KW-1133">Transmembrane helix</keyword>
<dbReference type="AlphaFoldDB" id="A0A8J4H4M9"/>
<evidence type="ECO:0000313" key="7">
    <source>
        <dbReference type="EMBL" id="GIQ69550.1"/>
    </source>
</evidence>
<dbReference type="InterPro" id="IPR051201">
    <property type="entry name" value="Chloro_Bact_Ser_Proteases"/>
</dbReference>
<organism evidence="7 8">
    <name type="scientific">Xylanibacillus composti</name>
    <dbReference type="NCBI Taxonomy" id="1572762"/>
    <lineage>
        <taxon>Bacteria</taxon>
        <taxon>Bacillati</taxon>
        <taxon>Bacillota</taxon>
        <taxon>Bacilli</taxon>
        <taxon>Bacillales</taxon>
        <taxon>Paenibacillaceae</taxon>
        <taxon>Xylanibacillus</taxon>
    </lineage>
</organism>